<evidence type="ECO:0000256" key="4">
    <source>
        <dbReference type="HAMAP-Rule" id="MF_01185"/>
    </source>
</evidence>
<evidence type="ECO:0000313" key="5">
    <source>
        <dbReference type="EMBL" id="MCM3714660.1"/>
    </source>
</evidence>
<dbReference type="Proteomes" id="UP001139179">
    <property type="component" value="Unassembled WGS sequence"/>
</dbReference>
<keyword evidence="1 4" id="KW-0963">Cytoplasm</keyword>
<evidence type="ECO:0000256" key="2">
    <source>
        <dbReference type="ARBA" id="ARBA00022795"/>
    </source>
</evidence>
<name>A0A9X2DR57_9BACI</name>
<comment type="subcellular location">
    <subcellularLocation>
        <location evidence="4">Cytoplasm</location>
    </subcellularLocation>
</comment>
<gene>
    <name evidence="4 5" type="primary">fliW</name>
    <name evidence="5" type="ORF">M3202_11225</name>
</gene>
<keyword evidence="6" id="KW-1185">Reference proteome</keyword>
<reference evidence="5" key="1">
    <citation type="submission" date="2022-05" db="EMBL/GenBank/DDBJ databases">
        <title>Comparative Genomics of Spacecraft Associated Microbes.</title>
        <authorList>
            <person name="Tran M.T."/>
            <person name="Wright A."/>
            <person name="Seuylemezian A."/>
            <person name="Eisen J."/>
            <person name="Coil D."/>
        </authorList>
    </citation>
    <scope>NUCLEOTIDE SEQUENCE</scope>
    <source>
        <strain evidence="5">214.1.1</strain>
    </source>
</reference>
<accession>A0A9X2DR57</accession>
<dbReference type="HAMAP" id="MF_01185">
    <property type="entry name" value="FliW"/>
    <property type="match status" value="1"/>
</dbReference>
<dbReference type="AlphaFoldDB" id="A0A9X2DR57"/>
<keyword evidence="2 4" id="KW-1005">Bacterial flagellum biogenesis</keyword>
<keyword evidence="4" id="KW-0143">Chaperone</keyword>
<dbReference type="Gene3D" id="2.30.290.10">
    <property type="entry name" value="BH3618-like"/>
    <property type="match status" value="1"/>
</dbReference>
<dbReference type="RefSeq" id="WP_251223427.1">
    <property type="nucleotide sequence ID" value="NZ_JAMBOL010000008.1"/>
</dbReference>
<comment type="function">
    <text evidence="4">Acts as an anti-CsrA protein, binds CsrA and prevents it from repressing translation of its target genes, one of which is flagellin. Binds to flagellin and participates in the assembly of the flagellum.</text>
</comment>
<dbReference type="Pfam" id="PF02623">
    <property type="entry name" value="FliW"/>
    <property type="match status" value="1"/>
</dbReference>
<proteinExistence type="inferred from homology"/>
<protein>
    <recommendedName>
        <fullName evidence="4">Flagellar assembly factor FliW</fullName>
    </recommendedName>
</protein>
<keyword evidence="5" id="KW-0282">Flagellum</keyword>
<dbReference type="GO" id="GO:0005737">
    <property type="term" value="C:cytoplasm"/>
    <property type="evidence" value="ECO:0007669"/>
    <property type="project" value="UniProtKB-SubCell"/>
</dbReference>
<evidence type="ECO:0000256" key="3">
    <source>
        <dbReference type="ARBA" id="ARBA00022845"/>
    </source>
</evidence>
<dbReference type="SUPFAM" id="SSF141457">
    <property type="entry name" value="BH3618-like"/>
    <property type="match status" value="1"/>
</dbReference>
<organism evidence="5 6">
    <name type="scientific">Halalkalibacter oceani</name>
    <dbReference type="NCBI Taxonomy" id="1653776"/>
    <lineage>
        <taxon>Bacteria</taxon>
        <taxon>Bacillati</taxon>
        <taxon>Bacillota</taxon>
        <taxon>Bacilli</taxon>
        <taxon>Bacillales</taxon>
        <taxon>Bacillaceae</taxon>
        <taxon>Halalkalibacter</taxon>
    </lineage>
</organism>
<comment type="subunit">
    <text evidence="4">Interacts with translational regulator CsrA and flagellin(s).</text>
</comment>
<keyword evidence="5" id="KW-0966">Cell projection</keyword>
<dbReference type="PANTHER" id="PTHR39190">
    <property type="entry name" value="FLAGELLAR ASSEMBLY FACTOR FLIW"/>
    <property type="match status" value="1"/>
</dbReference>
<dbReference type="GO" id="GO:0006417">
    <property type="term" value="P:regulation of translation"/>
    <property type="evidence" value="ECO:0007669"/>
    <property type="project" value="UniProtKB-KW"/>
</dbReference>
<evidence type="ECO:0000256" key="1">
    <source>
        <dbReference type="ARBA" id="ARBA00022490"/>
    </source>
</evidence>
<dbReference type="InterPro" id="IPR003775">
    <property type="entry name" value="Flagellar_assembly_factor_FliW"/>
</dbReference>
<keyword evidence="5" id="KW-0969">Cilium</keyword>
<comment type="caution">
    <text evidence="5">The sequence shown here is derived from an EMBL/GenBank/DDBJ whole genome shotgun (WGS) entry which is preliminary data.</text>
</comment>
<comment type="similarity">
    <text evidence="4">Belongs to the FliW family.</text>
</comment>
<dbReference type="NCBIfam" id="NF009793">
    <property type="entry name" value="PRK13285.1-1"/>
    <property type="match status" value="1"/>
</dbReference>
<dbReference type="PANTHER" id="PTHR39190:SF1">
    <property type="entry name" value="FLAGELLAR ASSEMBLY FACTOR FLIW"/>
    <property type="match status" value="1"/>
</dbReference>
<dbReference type="GO" id="GO:0044780">
    <property type="term" value="P:bacterial-type flagellum assembly"/>
    <property type="evidence" value="ECO:0007669"/>
    <property type="project" value="UniProtKB-UniRule"/>
</dbReference>
<evidence type="ECO:0000313" key="6">
    <source>
        <dbReference type="Proteomes" id="UP001139179"/>
    </source>
</evidence>
<dbReference type="EMBL" id="JAMBOL010000008">
    <property type="protein sequence ID" value="MCM3714660.1"/>
    <property type="molecule type" value="Genomic_DNA"/>
</dbReference>
<dbReference type="InterPro" id="IPR024046">
    <property type="entry name" value="Flagellar_assmbl_FliW_dom_sf"/>
</dbReference>
<sequence>MKIETKYQGIVEVAEDRFITFEKGLPAFEEETSFVLLPFEENTPFYVLQSTKSANVAFIVVNPFDYVAQYEVKLTDSTIEQLEIVKQEDVAIFVMLTIREPFAETTANLQGPVVINAAKQKGKQILMNETNYQTKHAIFAAAKGAK</sequence>
<keyword evidence="3 4" id="KW-0810">Translation regulation</keyword>